<dbReference type="Proteomes" id="UP001177003">
    <property type="component" value="Chromosome 1"/>
</dbReference>
<reference evidence="2" key="1">
    <citation type="submission" date="2023-04" db="EMBL/GenBank/DDBJ databases">
        <authorList>
            <person name="Vijverberg K."/>
            <person name="Xiong W."/>
            <person name="Schranz E."/>
        </authorList>
    </citation>
    <scope>NUCLEOTIDE SEQUENCE</scope>
</reference>
<evidence type="ECO:0000313" key="3">
    <source>
        <dbReference type="Proteomes" id="UP001177003"/>
    </source>
</evidence>
<dbReference type="EMBL" id="OX465077">
    <property type="protein sequence ID" value="CAI9269452.1"/>
    <property type="molecule type" value="Genomic_DNA"/>
</dbReference>
<name>A0AA35VTT7_LACSI</name>
<accession>A0AA35VTT7</accession>
<dbReference type="AlphaFoldDB" id="A0AA35VTT7"/>
<organism evidence="2 3">
    <name type="scientific">Lactuca saligna</name>
    <name type="common">Willowleaf lettuce</name>
    <dbReference type="NCBI Taxonomy" id="75948"/>
    <lineage>
        <taxon>Eukaryota</taxon>
        <taxon>Viridiplantae</taxon>
        <taxon>Streptophyta</taxon>
        <taxon>Embryophyta</taxon>
        <taxon>Tracheophyta</taxon>
        <taxon>Spermatophyta</taxon>
        <taxon>Magnoliopsida</taxon>
        <taxon>eudicotyledons</taxon>
        <taxon>Gunneridae</taxon>
        <taxon>Pentapetalae</taxon>
        <taxon>asterids</taxon>
        <taxon>campanulids</taxon>
        <taxon>Asterales</taxon>
        <taxon>Asteraceae</taxon>
        <taxon>Cichorioideae</taxon>
        <taxon>Cichorieae</taxon>
        <taxon>Lactucinae</taxon>
        <taxon>Lactuca</taxon>
    </lineage>
</organism>
<keyword evidence="3" id="KW-1185">Reference proteome</keyword>
<feature type="region of interest" description="Disordered" evidence="1">
    <location>
        <begin position="108"/>
        <end position="133"/>
    </location>
</feature>
<protein>
    <submittedName>
        <fullName evidence="2">Uncharacterized protein</fullName>
    </submittedName>
</protein>
<feature type="compositionally biased region" description="Polar residues" evidence="1">
    <location>
        <begin position="115"/>
        <end position="124"/>
    </location>
</feature>
<sequence length="165" mass="18432">MAISLLSVSIPKSQPNLLYLVLFSLHQKNPCPPLRSSLSINFSCSSPPPRRSSGHRLTATSPIIRSSSARRSITLTRHYSKKKSQFSKFEHDILISLNLLLGPIKKKSENPKPSIPTQKKTTIFSPSPSLHSSSTHRFRAIYLDVSVLYIAASDELFTRSNEESQ</sequence>
<evidence type="ECO:0000313" key="2">
    <source>
        <dbReference type="EMBL" id="CAI9269452.1"/>
    </source>
</evidence>
<gene>
    <name evidence="2" type="ORF">LSALG_LOCUS9825</name>
</gene>
<evidence type="ECO:0000256" key="1">
    <source>
        <dbReference type="SAM" id="MobiDB-lite"/>
    </source>
</evidence>
<proteinExistence type="predicted"/>